<name>A0ABS1D972_9PROT</name>
<feature type="transmembrane region" description="Helical" evidence="2">
    <location>
        <begin position="64"/>
        <end position="86"/>
    </location>
</feature>
<keyword evidence="2" id="KW-0472">Membrane</keyword>
<reference evidence="3 4" key="1">
    <citation type="journal article" date="2020" name="Microorganisms">
        <title>Osmotic Adaptation and Compatible Solute Biosynthesis of Phototrophic Bacteria as Revealed from Genome Analyses.</title>
        <authorList>
            <person name="Imhoff J.F."/>
            <person name="Rahn T."/>
            <person name="Kunzel S."/>
            <person name="Keller A."/>
            <person name="Neulinger S.C."/>
        </authorList>
    </citation>
    <scope>NUCLEOTIDE SEQUENCE [LARGE SCALE GENOMIC DNA]</scope>
    <source>
        <strain evidence="3 4">DSM 9895</strain>
    </source>
</reference>
<protein>
    <submittedName>
        <fullName evidence="3">Uncharacterized protein</fullName>
    </submittedName>
</protein>
<sequence>MHANRCLTPPGGQVPAPSTMHRARRAYRPVHTSRNPSWPLGAEVIDAEFREVSREEEPVSGRRMLAIAGGTFLATFLSLVGTAHLYQHLIG</sequence>
<dbReference type="RefSeq" id="WP_200338572.1">
    <property type="nucleotide sequence ID" value="NZ_NRRL01000001.1"/>
</dbReference>
<organism evidence="3 4">
    <name type="scientific">Rhodovibrio sodomensis</name>
    <dbReference type="NCBI Taxonomy" id="1088"/>
    <lineage>
        <taxon>Bacteria</taxon>
        <taxon>Pseudomonadati</taxon>
        <taxon>Pseudomonadota</taxon>
        <taxon>Alphaproteobacteria</taxon>
        <taxon>Rhodospirillales</taxon>
        <taxon>Rhodovibrionaceae</taxon>
        <taxon>Rhodovibrio</taxon>
    </lineage>
</organism>
<evidence type="ECO:0000256" key="1">
    <source>
        <dbReference type="SAM" id="MobiDB-lite"/>
    </source>
</evidence>
<keyword evidence="2" id="KW-0812">Transmembrane</keyword>
<keyword evidence="4" id="KW-1185">Reference proteome</keyword>
<evidence type="ECO:0000313" key="4">
    <source>
        <dbReference type="Proteomes" id="UP001296873"/>
    </source>
</evidence>
<accession>A0ABS1D972</accession>
<comment type="caution">
    <text evidence="3">The sequence shown here is derived from an EMBL/GenBank/DDBJ whole genome shotgun (WGS) entry which is preliminary data.</text>
</comment>
<evidence type="ECO:0000313" key="3">
    <source>
        <dbReference type="EMBL" id="MBK1666521.1"/>
    </source>
</evidence>
<dbReference type="Proteomes" id="UP001296873">
    <property type="component" value="Unassembled WGS sequence"/>
</dbReference>
<gene>
    <name evidence="3" type="ORF">CKO28_00505</name>
</gene>
<evidence type="ECO:0000256" key="2">
    <source>
        <dbReference type="SAM" id="Phobius"/>
    </source>
</evidence>
<keyword evidence="2" id="KW-1133">Transmembrane helix</keyword>
<proteinExistence type="predicted"/>
<feature type="region of interest" description="Disordered" evidence="1">
    <location>
        <begin position="1"/>
        <end position="34"/>
    </location>
</feature>
<dbReference type="EMBL" id="NRRL01000001">
    <property type="protein sequence ID" value="MBK1666521.1"/>
    <property type="molecule type" value="Genomic_DNA"/>
</dbReference>